<dbReference type="EMBL" id="LS398110">
    <property type="protein sequence ID" value="SPP93408.1"/>
    <property type="molecule type" value="Genomic_DNA"/>
</dbReference>
<dbReference type="Proteomes" id="UP000669317">
    <property type="component" value="Unassembled WGS sequence"/>
</dbReference>
<reference evidence="1 4" key="2">
    <citation type="submission" date="2021-03" db="EMBL/GenBank/DDBJ databases">
        <title>Genome Sequence of Bradyrhizobium vignae strain ISRA400.</title>
        <authorList>
            <person name="Tisa L.S."/>
            <person name="Svistoonoff S."/>
            <person name="Hocher V."/>
            <person name="Fall S."/>
            <person name="Zaiya A."/>
            <person name="Naing D."/>
            <person name="Niang N."/>
            <person name="Diouf A."/>
            <person name="Dasylva M.C."/>
            <person name="Toure O."/>
            <person name="Gueye M."/>
            <person name="Gully D."/>
            <person name="Tisseyre P."/>
            <person name="Simpson S."/>
            <person name="Morris K."/>
            <person name="Thomas W.K."/>
        </authorList>
    </citation>
    <scope>NUCLEOTIDE SEQUENCE [LARGE SCALE GENOMIC DNA]</scope>
    <source>
        <strain evidence="1 4">ISRA400</strain>
    </source>
</reference>
<dbReference type="RefSeq" id="WP_122401724.1">
    <property type="nucleotide sequence ID" value="NZ_JAGIKT010000045.1"/>
</dbReference>
<evidence type="ECO:0000313" key="4">
    <source>
        <dbReference type="Proteomes" id="UP000669317"/>
    </source>
</evidence>
<protein>
    <submittedName>
        <fullName evidence="2">Uncharacterized protein</fullName>
    </submittedName>
</protein>
<dbReference type="Proteomes" id="UP000246085">
    <property type="component" value="Chromosome BRAD3257"/>
</dbReference>
<proteinExistence type="predicted"/>
<dbReference type="KEGG" id="bvz:BRAD3257_2332"/>
<dbReference type="AlphaFoldDB" id="A0A2U3PWC4"/>
<accession>A0A4V1KWL2</accession>
<keyword evidence="4" id="KW-1185">Reference proteome</keyword>
<evidence type="ECO:0000313" key="2">
    <source>
        <dbReference type="EMBL" id="SPP93408.1"/>
    </source>
</evidence>
<sequence length="149" mass="15420">MLRYLLAALAVFVLLTVSLVPDDAFARRGGGGFHGGGARAGGFHGGGFRGGAVHAGRIHGGHRVARGARPAHPIAGRPGRYPVAGRPGRPVAGYPGYRPGYGWGRAAYGAAAVGAAAAGAYGAYGYYNNGCYQDTYGNWVCPHQNPYRY</sequence>
<accession>A0A2U3PWC4</accession>
<name>A0A2U3PWC4_9BRAD</name>
<gene>
    <name evidence="2" type="ORF">BRAD3257_2332</name>
    <name evidence="1" type="ORF">JWS04_20615</name>
</gene>
<evidence type="ECO:0000313" key="3">
    <source>
        <dbReference type="Proteomes" id="UP000246085"/>
    </source>
</evidence>
<organism evidence="2 3">
    <name type="scientific">Bradyrhizobium vignae</name>
    <dbReference type="NCBI Taxonomy" id="1549949"/>
    <lineage>
        <taxon>Bacteria</taxon>
        <taxon>Pseudomonadati</taxon>
        <taxon>Pseudomonadota</taxon>
        <taxon>Alphaproteobacteria</taxon>
        <taxon>Hyphomicrobiales</taxon>
        <taxon>Nitrobacteraceae</taxon>
        <taxon>Bradyrhizobium</taxon>
    </lineage>
</organism>
<reference evidence="2 3" key="1">
    <citation type="submission" date="2018-03" db="EMBL/GenBank/DDBJ databases">
        <authorList>
            <person name="Gully D."/>
        </authorList>
    </citation>
    <scope>NUCLEOTIDE SEQUENCE [LARGE SCALE GENOMIC DNA]</scope>
    <source>
        <strain evidence="2">ORS3257</strain>
    </source>
</reference>
<dbReference type="EMBL" id="JAGIKT010000045">
    <property type="protein sequence ID" value="MBP0113440.1"/>
    <property type="molecule type" value="Genomic_DNA"/>
</dbReference>
<evidence type="ECO:0000313" key="1">
    <source>
        <dbReference type="EMBL" id="MBP0113440.1"/>
    </source>
</evidence>